<dbReference type="EMBL" id="BPLR01014233">
    <property type="protein sequence ID" value="GIY67383.1"/>
    <property type="molecule type" value="Genomic_DNA"/>
</dbReference>
<accession>A0AAV4VCN6</accession>
<evidence type="ECO:0000313" key="2">
    <source>
        <dbReference type="Proteomes" id="UP001054945"/>
    </source>
</evidence>
<sequence length="91" mass="10663">MKTYSDKDFRAKLNSSQDIIKLMHTRLQKGMPSKWARIQQKSSNLEKKNHLAFSCTLMPTAFMINKVNLWFDFILCFDKTSTRTIKTGMLL</sequence>
<gene>
    <name evidence="1" type="ORF">CEXT_606741</name>
</gene>
<proteinExistence type="predicted"/>
<organism evidence="1 2">
    <name type="scientific">Caerostris extrusa</name>
    <name type="common">Bark spider</name>
    <name type="synonym">Caerostris bankana</name>
    <dbReference type="NCBI Taxonomy" id="172846"/>
    <lineage>
        <taxon>Eukaryota</taxon>
        <taxon>Metazoa</taxon>
        <taxon>Ecdysozoa</taxon>
        <taxon>Arthropoda</taxon>
        <taxon>Chelicerata</taxon>
        <taxon>Arachnida</taxon>
        <taxon>Araneae</taxon>
        <taxon>Araneomorphae</taxon>
        <taxon>Entelegynae</taxon>
        <taxon>Araneoidea</taxon>
        <taxon>Araneidae</taxon>
        <taxon>Caerostris</taxon>
    </lineage>
</organism>
<comment type="caution">
    <text evidence="1">The sequence shown here is derived from an EMBL/GenBank/DDBJ whole genome shotgun (WGS) entry which is preliminary data.</text>
</comment>
<dbReference type="AlphaFoldDB" id="A0AAV4VCN6"/>
<dbReference type="Proteomes" id="UP001054945">
    <property type="component" value="Unassembled WGS sequence"/>
</dbReference>
<evidence type="ECO:0000313" key="1">
    <source>
        <dbReference type="EMBL" id="GIY67383.1"/>
    </source>
</evidence>
<evidence type="ECO:0008006" key="3">
    <source>
        <dbReference type="Google" id="ProtNLM"/>
    </source>
</evidence>
<protein>
    <recommendedName>
        <fullName evidence="3">Transposase</fullName>
    </recommendedName>
</protein>
<name>A0AAV4VCN6_CAEEX</name>
<keyword evidence="2" id="KW-1185">Reference proteome</keyword>
<reference evidence="1 2" key="1">
    <citation type="submission" date="2021-06" db="EMBL/GenBank/DDBJ databases">
        <title>Caerostris extrusa draft genome.</title>
        <authorList>
            <person name="Kono N."/>
            <person name="Arakawa K."/>
        </authorList>
    </citation>
    <scope>NUCLEOTIDE SEQUENCE [LARGE SCALE GENOMIC DNA]</scope>
</reference>